<evidence type="ECO:0000259" key="1">
    <source>
        <dbReference type="Pfam" id="PF09830"/>
    </source>
</evidence>
<dbReference type="Gene3D" id="3.30.428.70">
    <property type="match status" value="1"/>
</dbReference>
<feature type="domain" description="ATP adenylyltransferase C-terminal" evidence="1">
    <location>
        <begin position="178"/>
        <end position="282"/>
    </location>
</feature>
<dbReference type="Pfam" id="PF09830">
    <property type="entry name" value="ATP_transf"/>
    <property type="match status" value="1"/>
</dbReference>
<dbReference type="InterPro" id="IPR019200">
    <property type="entry name" value="ATP_adenylylTrfase_C"/>
</dbReference>
<keyword evidence="4" id="KW-1185">Reference proteome</keyword>
<evidence type="ECO:0000313" key="4">
    <source>
        <dbReference type="Proteomes" id="UP001521184"/>
    </source>
</evidence>
<reference evidence="3 4" key="1">
    <citation type="journal article" date="2023" name="Plant Dis.">
        <title>First Report of Diplodia intermedia Causing Canker and Dieback Diseases on Apple Trees in Canada.</title>
        <authorList>
            <person name="Ellouze W."/>
            <person name="Ilyukhin E."/>
            <person name="Sulman M."/>
            <person name="Ali S."/>
        </authorList>
    </citation>
    <scope>NUCLEOTIDE SEQUENCE [LARGE SCALE GENOMIC DNA]</scope>
    <source>
        <strain evidence="3 4">M45-28</strain>
    </source>
</reference>
<organism evidence="3 4">
    <name type="scientific">Diplodia intermedia</name>
    <dbReference type="NCBI Taxonomy" id="856260"/>
    <lineage>
        <taxon>Eukaryota</taxon>
        <taxon>Fungi</taxon>
        <taxon>Dikarya</taxon>
        <taxon>Ascomycota</taxon>
        <taxon>Pezizomycotina</taxon>
        <taxon>Dothideomycetes</taxon>
        <taxon>Dothideomycetes incertae sedis</taxon>
        <taxon>Botryosphaeriales</taxon>
        <taxon>Botryosphaeriaceae</taxon>
        <taxon>Diplodia</taxon>
    </lineage>
</organism>
<evidence type="ECO:0000259" key="2">
    <source>
        <dbReference type="Pfam" id="PF19327"/>
    </source>
</evidence>
<gene>
    <name evidence="3" type="ORF">SLS58_008719</name>
</gene>
<dbReference type="EMBL" id="JAKEKT020000076">
    <property type="protein sequence ID" value="KAL1638687.1"/>
    <property type="molecule type" value="Genomic_DNA"/>
</dbReference>
<dbReference type="Pfam" id="PF19327">
    <property type="entry name" value="Ap4A_phos_N"/>
    <property type="match status" value="1"/>
</dbReference>
<dbReference type="InterPro" id="IPR009163">
    <property type="entry name" value="Ap4A_phos1/2"/>
</dbReference>
<dbReference type="PANTHER" id="PTHR38420">
    <property type="entry name" value="AP-4-A PHOSPHORYLASE II"/>
    <property type="match status" value="1"/>
</dbReference>
<dbReference type="InterPro" id="IPR036265">
    <property type="entry name" value="HIT-like_sf"/>
</dbReference>
<proteinExistence type="predicted"/>
<accession>A0ABR3TGT9</accession>
<dbReference type="PANTHER" id="PTHR38420:SF1">
    <property type="entry name" value="PUTATIVE (AFU_ORTHOLOGUE AFUA_5G14690)-RELATED"/>
    <property type="match status" value="1"/>
</dbReference>
<evidence type="ECO:0008006" key="5">
    <source>
        <dbReference type="Google" id="ProtNLM"/>
    </source>
</evidence>
<name>A0ABR3TGT9_9PEZI</name>
<dbReference type="Proteomes" id="UP001521184">
    <property type="component" value="Unassembled WGS sequence"/>
</dbReference>
<dbReference type="SUPFAM" id="SSF54197">
    <property type="entry name" value="HIT-like"/>
    <property type="match status" value="1"/>
</dbReference>
<evidence type="ECO:0000313" key="3">
    <source>
        <dbReference type="EMBL" id="KAL1638687.1"/>
    </source>
</evidence>
<protein>
    <recommendedName>
        <fullName evidence="5">Phosphorylase</fullName>
    </recommendedName>
</protein>
<feature type="domain" description="Ap4A phosphorylase 1/2 N-terminal" evidence="2">
    <location>
        <begin position="27"/>
        <end position="162"/>
    </location>
</feature>
<dbReference type="InterPro" id="IPR043171">
    <property type="entry name" value="Ap4A_phos1/2-like"/>
</dbReference>
<comment type="caution">
    <text evidence="3">The sequence shown here is derived from an EMBL/GenBank/DDBJ whole genome shotgun (WGS) entry which is preliminary data.</text>
</comment>
<dbReference type="InterPro" id="IPR045759">
    <property type="entry name" value="Ap4A_phos1/2_N"/>
</dbReference>
<sequence>MQDPMSERAVLETFDDLAQRQFIVYGETEAVLCADGGFPFQFRICPALARKPQLQDAPDDNKPTRTFGPGSDLEFADDKLLLGTVNETHHLVLNKFCVFRPQYVLLTADSFRRQDEPLSLADFDAVVAAWNRLSGPHYALYNCMEAAGSSRVHKHLQLFTHPADFTLFPDRPDAHAAKVPFRYFLRRFGPATPSAQLLLDAYHSLLSEAKQALGVSVEASACPHNVVLVKEWMLVIPRRRSNVDGASANGAGMMGMVWVTDEERLQQWKALGPARILSQLGVARDEATS</sequence>